<evidence type="ECO:0000313" key="3">
    <source>
        <dbReference type="EMBL" id="CAD5231250.1"/>
    </source>
</evidence>
<dbReference type="EMBL" id="CAJFDI010000005">
    <property type="protein sequence ID" value="CAD5231250.1"/>
    <property type="molecule type" value="Genomic_DNA"/>
</dbReference>
<feature type="compositionally biased region" description="Polar residues" evidence="1">
    <location>
        <begin position="8"/>
        <end position="18"/>
    </location>
</feature>
<dbReference type="AlphaFoldDB" id="A0A1I7RTJ0"/>
<evidence type="ECO:0000313" key="5">
    <source>
        <dbReference type="Proteomes" id="UP000659654"/>
    </source>
</evidence>
<dbReference type="EMBL" id="CAJFCV020000005">
    <property type="protein sequence ID" value="CAG9122405.1"/>
    <property type="molecule type" value="Genomic_DNA"/>
</dbReference>
<reference evidence="3" key="2">
    <citation type="submission" date="2020-09" db="EMBL/GenBank/DDBJ databases">
        <authorList>
            <person name="Kikuchi T."/>
        </authorList>
    </citation>
    <scope>NUCLEOTIDE SEQUENCE</scope>
    <source>
        <strain evidence="3">Ka4C1</strain>
    </source>
</reference>
<feature type="transmembrane region" description="Helical" evidence="2">
    <location>
        <begin position="34"/>
        <end position="53"/>
    </location>
</feature>
<keyword evidence="2" id="KW-0812">Transmembrane</keyword>
<dbReference type="Proteomes" id="UP000659654">
    <property type="component" value="Unassembled WGS sequence"/>
</dbReference>
<evidence type="ECO:0000313" key="6">
    <source>
        <dbReference type="WBParaSite" id="BXY_0404500.1"/>
    </source>
</evidence>
<feature type="region of interest" description="Disordered" evidence="1">
    <location>
        <begin position="1"/>
        <end position="23"/>
    </location>
</feature>
<gene>
    <name evidence="3" type="ORF">BXYJ_LOCUS11387</name>
</gene>
<proteinExistence type="predicted"/>
<dbReference type="WBParaSite" id="BXY_0404500.1">
    <property type="protein sequence ID" value="BXY_0404500.1"/>
    <property type="gene ID" value="BXY_0404500"/>
</dbReference>
<reference evidence="6" key="1">
    <citation type="submission" date="2016-11" db="UniProtKB">
        <authorList>
            <consortium name="WormBaseParasite"/>
        </authorList>
    </citation>
    <scope>IDENTIFICATION</scope>
</reference>
<accession>A0A1I7RTJ0</accession>
<name>A0A1I7RTJ0_BURXY</name>
<evidence type="ECO:0000256" key="1">
    <source>
        <dbReference type="SAM" id="MobiDB-lite"/>
    </source>
</evidence>
<dbReference type="Proteomes" id="UP000582659">
    <property type="component" value="Unassembled WGS sequence"/>
</dbReference>
<evidence type="ECO:0000313" key="4">
    <source>
        <dbReference type="Proteomes" id="UP000095284"/>
    </source>
</evidence>
<organism evidence="4 6">
    <name type="scientific">Bursaphelenchus xylophilus</name>
    <name type="common">Pinewood nematode worm</name>
    <name type="synonym">Aphelenchoides xylophilus</name>
    <dbReference type="NCBI Taxonomy" id="6326"/>
    <lineage>
        <taxon>Eukaryota</taxon>
        <taxon>Metazoa</taxon>
        <taxon>Ecdysozoa</taxon>
        <taxon>Nematoda</taxon>
        <taxon>Chromadorea</taxon>
        <taxon>Rhabditida</taxon>
        <taxon>Tylenchina</taxon>
        <taxon>Tylenchomorpha</taxon>
        <taxon>Aphelenchoidea</taxon>
        <taxon>Aphelenchoididae</taxon>
        <taxon>Bursaphelenchus</taxon>
    </lineage>
</organism>
<evidence type="ECO:0000256" key="2">
    <source>
        <dbReference type="SAM" id="Phobius"/>
    </source>
</evidence>
<sequence>MPHRGTNMALNSFSSGKSATLAERSPVTPEEFRTILFVFAGIPALIVALGVMVRMGVCQRCAEYCDRRKRRKEMRRNLEERME</sequence>
<keyword evidence="2" id="KW-1133">Transmembrane helix</keyword>
<dbReference type="Proteomes" id="UP000095284">
    <property type="component" value="Unplaced"/>
</dbReference>
<keyword evidence="2" id="KW-0472">Membrane</keyword>
<protein>
    <submittedName>
        <fullName evidence="3">(pine wood nematode) hypothetical protein</fullName>
    </submittedName>
</protein>
<keyword evidence="5" id="KW-1185">Reference proteome</keyword>